<evidence type="ECO:0000256" key="1">
    <source>
        <dbReference type="PROSITE-ProRule" id="PRU00339"/>
    </source>
</evidence>
<evidence type="ECO:0000256" key="2">
    <source>
        <dbReference type="SAM" id="SignalP"/>
    </source>
</evidence>
<feature type="chain" id="PRO_5012526981" evidence="2">
    <location>
        <begin position="25"/>
        <end position="480"/>
    </location>
</feature>
<dbReference type="PANTHER" id="PTHR12558:SF13">
    <property type="entry name" value="CELL DIVISION CYCLE PROTEIN 27 HOMOLOG"/>
    <property type="match status" value="1"/>
</dbReference>
<dbReference type="EMBL" id="FUXK01000032">
    <property type="protein sequence ID" value="SKA14497.1"/>
    <property type="molecule type" value="Genomic_DNA"/>
</dbReference>
<dbReference type="Proteomes" id="UP000190065">
    <property type="component" value="Unassembled WGS sequence"/>
</dbReference>
<feature type="signal peptide" evidence="2">
    <location>
        <begin position="1"/>
        <end position="24"/>
    </location>
</feature>
<feature type="repeat" description="TPR" evidence="1">
    <location>
        <begin position="100"/>
        <end position="133"/>
    </location>
</feature>
<sequence length="480" mass="53939">MTMKITRYMAVGLLSMSLSMPAMAQTSSYSVMLQPIEQALKSNANMDAKALKNLTKDYQKTFKKDPKALVALGELLLLNKQFDEATNIANDVLAKNKNYGDAYILLGDVAAMKDDGGNAAMWYEQSMTMDPKNPQGYMRYANVYRKRSPEESERALNMLKQNCPDFPIDAEAGNNFYLAGNYEKAYEYFAKTDKANLAEFYLVGYAVSAYMSNHKESALEVSKLGVQKFPKDITFDRVALWSAVDLQKFDEADGYAKVVLSTDSVEKSSRDYIYYGLALKGQKQYEAAIAQYEKAFELNKTDFKPYQYIADTYTEMGQEDKALEYTEKYMANNQNSTPSDYARLANIYAQKAEKGGATKQASLDKAYGIYEQMAAKWPSIAAWVYNMAGMQASKAADDERGAEFFKKAVELLSAKTDRQADDDATFKSALANLGYYYWVTKNDLETAKPYYEQLIKLDPNDKNARAALGLDTPAASEQQQ</sequence>
<dbReference type="Pfam" id="PF13181">
    <property type="entry name" value="TPR_8"/>
    <property type="match status" value="2"/>
</dbReference>
<proteinExistence type="predicted"/>
<dbReference type="STRING" id="28136.SAMN02745202_02232"/>
<protein>
    <submittedName>
        <fullName evidence="3">Tetratricopeptide repeat-containing protein</fullName>
    </submittedName>
</protein>
<organism evidence="3 4">
    <name type="scientific">Segatella oulorum</name>
    <dbReference type="NCBI Taxonomy" id="28136"/>
    <lineage>
        <taxon>Bacteria</taxon>
        <taxon>Pseudomonadati</taxon>
        <taxon>Bacteroidota</taxon>
        <taxon>Bacteroidia</taxon>
        <taxon>Bacteroidales</taxon>
        <taxon>Prevotellaceae</taxon>
        <taxon>Segatella</taxon>
    </lineage>
</organism>
<dbReference type="eggNOG" id="COG0457">
    <property type="taxonomic scope" value="Bacteria"/>
</dbReference>
<dbReference type="InterPro" id="IPR011990">
    <property type="entry name" value="TPR-like_helical_dom_sf"/>
</dbReference>
<feature type="repeat" description="TPR" evidence="1">
    <location>
        <begin position="269"/>
        <end position="302"/>
    </location>
</feature>
<keyword evidence="2" id="KW-0732">Signal</keyword>
<keyword evidence="1" id="KW-0802">TPR repeat</keyword>
<dbReference type="PROSITE" id="PS50005">
    <property type="entry name" value="TPR"/>
    <property type="match status" value="2"/>
</dbReference>
<dbReference type="PANTHER" id="PTHR12558">
    <property type="entry name" value="CELL DIVISION CYCLE 16,23,27"/>
    <property type="match status" value="1"/>
</dbReference>
<dbReference type="SUPFAM" id="SSF48452">
    <property type="entry name" value="TPR-like"/>
    <property type="match status" value="3"/>
</dbReference>
<accession>A0A1T4RF47</accession>
<dbReference type="AlphaFoldDB" id="A0A1T4RF47"/>
<reference evidence="3 4" key="1">
    <citation type="submission" date="2017-02" db="EMBL/GenBank/DDBJ databases">
        <authorList>
            <person name="Peterson S.W."/>
        </authorList>
    </citation>
    <scope>NUCLEOTIDE SEQUENCE [LARGE SCALE GENOMIC DNA]</scope>
    <source>
        <strain evidence="3 4">ATCC 43324</strain>
    </source>
</reference>
<evidence type="ECO:0000313" key="4">
    <source>
        <dbReference type="Proteomes" id="UP000190065"/>
    </source>
</evidence>
<gene>
    <name evidence="3" type="ORF">SAMN02745202_02232</name>
</gene>
<dbReference type="InterPro" id="IPR019734">
    <property type="entry name" value="TPR_rpt"/>
</dbReference>
<evidence type="ECO:0000313" key="3">
    <source>
        <dbReference type="EMBL" id="SKA14497.1"/>
    </source>
</evidence>
<name>A0A1T4RF47_9BACT</name>
<dbReference type="SMART" id="SM00028">
    <property type="entry name" value="TPR"/>
    <property type="match status" value="6"/>
</dbReference>
<dbReference type="Gene3D" id="1.25.40.10">
    <property type="entry name" value="Tetratricopeptide repeat domain"/>
    <property type="match status" value="2"/>
</dbReference>